<organism evidence="2 3">
    <name type="scientific">Pterulicium gracile</name>
    <dbReference type="NCBI Taxonomy" id="1884261"/>
    <lineage>
        <taxon>Eukaryota</taxon>
        <taxon>Fungi</taxon>
        <taxon>Dikarya</taxon>
        <taxon>Basidiomycota</taxon>
        <taxon>Agaricomycotina</taxon>
        <taxon>Agaricomycetes</taxon>
        <taxon>Agaricomycetidae</taxon>
        <taxon>Agaricales</taxon>
        <taxon>Pleurotineae</taxon>
        <taxon>Pterulaceae</taxon>
        <taxon>Pterulicium</taxon>
    </lineage>
</organism>
<feature type="domain" description="DUF7587" evidence="1">
    <location>
        <begin position="35"/>
        <end position="203"/>
    </location>
</feature>
<dbReference type="AlphaFoldDB" id="A0A5C3QFB4"/>
<keyword evidence="3" id="KW-1185">Reference proteome</keyword>
<evidence type="ECO:0000259" key="1">
    <source>
        <dbReference type="Pfam" id="PF24494"/>
    </source>
</evidence>
<reference evidence="2 3" key="1">
    <citation type="journal article" date="2019" name="Nat. Ecol. Evol.">
        <title>Megaphylogeny resolves global patterns of mushroom evolution.</title>
        <authorList>
            <person name="Varga T."/>
            <person name="Krizsan K."/>
            <person name="Foldi C."/>
            <person name="Dima B."/>
            <person name="Sanchez-Garcia M."/>
            <person name="Sanchez-Ramirez S."/>
            <person name="Szollosi G.J."/>
            <person name="Szarkandi J.G."/>
            <person name="Papp V."/>
            <person name="Albert L."/>
            <person name="Andreopoulos W."/>
            <person name="Angelini C."/>
            <person name="Antonin V."/>
            <person name="Barry K.W."/>
            <person name="Bougher N.L."/>
            <person name="Buchanan P."/>
            <person name="Buyck B."/>
            <person name="Bense V."/>
            <person name="Catcheside P."/>
            <person name="Chovatia M."/>
            <person name="Cooper J."/>
            <person name="Damon W."/>
            <person name="Desjardin D."/>
            <person name="Finy P."/>
            <person name="Geml J."/>
            <person name="Haridas S."/>
            <person name="Hughes K."/>
            <person name="Justo A."/>
            <person name="Karasinski D."/>
            <person name="Kautmanova I."/>
            <person name="Kiss B."/>
            <person name="Kocsube S."/>
            <person name="Kotiranta H."/>
            <person name="LaButti K.M."/>
            <person name="Lechner B.E."/>
            <person name="Liimatainen K."/>
            <person name="Lipzen A."/>
            <person name="Lukacs Z."/>
            <person name="Mihaltcheva S."/>
            <person name="Morgado L.N."/>
            <person name="Niskanen T."/>
            <person name="Noordeloos M.E."/>
            <person name="Ohm R.A."/>
            <person name="Ortiz-Santana B."/>
            <person name="Ovrebo C."/>
            <person name="Racz N."/>
            <person name="Riley R."/>
            <person name="Savchenko A."/>
            <person name="Shiryaev A."/>
            <person name="Soop K."/>
            <person name="Spirin V."/>
            <person name="Szebenyi C."/>
            <person name="Tomsovsky M."/>
            <person name="Tulloss R.E."/>
            <person name="Uehling J."/>
            <person name="Grigoriev I.V."/>
            <person name="Vagvolgyi C."/>
            <person name="Papp T."/>
            <person name="Martin F.M."/>
            <person name="Miettinen O."/>
            <person name="Hibbett D.S."/>
            <person name="Nagy L.G."/>
        </authorList>
    </citation>
    <scope>NUCLEOTIDE SEQUENCE [LARGE SCALE GENOMIC DNA]</scope>
    <source>
        <strain evidence="2 3">CBS 309.79</strain>
    </source>
</reference>
<sequence length="463" mass="52357">MPSTIKERVRLPLHSFHSHQEKRHPSTWKAHGNRFLFRGWRCNTPEIQGESVGLNQKDGFVAHAFAQWSGDELCTQISATRQRTTLWDRESVLSHVVREDWGAKNNSPYISTSLSFFWAIWFVMTGADRCQLTEDMMCISIIQLAYFDQDPDSLATAAAYLNENSGESKQKSAWNFATQSQEVLIYGRIPKEAVVGTVSLKELRGGLPSWMNLEMLDKVHRTYFSEYYGCLRKGQPKWNTAKEYAEKWAQKMREEPEKDLPRTVISITLTLLDDPLVPVDYLREMAKYLLRLPFRSMPLQTQPQTQYDIKGGAAKVSCVWNIFVSPNSQEAVLPSTVMPEDRFASRVEALARVKQITEEMQLASQALMMRWTRFNKGSEGQTRRTVLPGGVPAVTAQSGRFFPKDALQGMNDVMSKMAVLIAECAEGIEAALGLAEERKSEIEEEEIDALAGRIEASVVIADG</sequence>
<dbReference type="EMBL" id="ML178851">
    <property type="protein sequence ID" value="TFK97023.1"/>
    <property type="molecule type" value="Genomic_DNA"/>
</dbReference>
<dbReference type="OrthoDB" id="3359845at2759"/>
<evidence type="ECO:0000313" key="2">
    <source>
        <dbReference type="EMBL" id="TFK97023.1"/>
    </source>
</evidence>
<dbReference type="Pfam" id="PF24494">
    <property type="entry name" value="DUF7587"/>
    <property type="match status" value="1"/>
</dbReference>
<name>A0A5C3QFB4_9AGAR</name>
<proteinExistence type="predicted"/>
<protein>
    <recommendedName>
        <fullName evidence="1">DUF7587 domain-containing protein</fullName>
    </recommendedName>
</protein>
<gene>
    <name evidence="2" type="ORF">BDV98DRAFT_575057</name>
</gene>
<accession>A0A5C3QFB4</accession>
<dbReference type="InterPro" id="IPR056009">
    <property type="entry name" value="DUF7587"/>
</dbReference>
<evidence type="ECO:0000313" key="3">
    <source>
        <dbReference type="Proteomes" id="UP000305067"/>
    </source>
</evidence>
<dbReference type="Proteomes" id="UP000305067">
    <property type="component" value="Unassembled WGS sequence"/>
</dbReference>
<dbReference type="STRING" id="1884261.A0A5C3QFB4"/>